<feature type="compositionally biased region" description="Polar residues" evidence="1">
    <location>
        <begin position="257"/>
        <end position="266"/>
    </location>
</feature>
<gene>
    <name evidence="2" type="ORF">TNCT_159481</name>
</gene>
<accession>A0A8X6LVP1</accession>
<dbReference type="Proteomes" id="UP000887116">
    <property type="component" value="Unassembled WGS sequence"/>
</dbReference>
<dbReference type="AlphaFoldDB" id="A0A8X6LVP1"/>
<feature type="region of interest" description="Disordered" evidence="1">
    <location>
        <begin position="241"/>
        <end position="266"/>
    </location>
</feature>
<sequence length="339" mass="39325">MTESALFQHFVHQLLPYYYVHFSTMGEDLDPIKPFVPKGVLTENLFDINYKVFYCLQDLIISSWNKSLAHSDVLIIKSPRLFVKYLLVFCLAKGHLIKSFWERFITVCASVMVIGTHVSYMNSKKFYKLTPRILIVLFEEVLKQDFKNQGGWKRLERYLIHKNYLEYYEAFRHFRLKPLQGIPPETIGKIIEFSNCRQYFYKSDVNVRIWENESMIIKLTSEVFLAIDHTLLIELFPLSEDQGASSPVDSATRRSSELTPSKSGKNLQADNFRVEDLAYDGFLQSHLLNFKKLSRSSQDPESSNSGESLDNALNNIRKSSKLVKQKMECALSILQSLSQ</sequence>
<dbReference type="OrthoDB" id="6452841at2759"/>
<keyword evidence="3" id="KW-1185">Reference proteome</keyword>
<dbReference type="EMBL" id="BMAO01038071">
    <property type="protein sequence ID" value="GFR22357.1"/>
    <property type="molecule type" value="Genomic_DNA"/>
</dbReference>
<evidence type="ECO:0000313" key="3">
    <source>
        <dbReference type="Proteomes" id="UP000887116"/>
    </source>
</evidence>
<reference evidence="2" key="1">
    <citation type="submission" date="2020-07" db="EMBL/GenBank/DDBJ databases">
        <title>Multicomponent nature underlies the extraordinary mechanical properties of spider dragline silk.</title>
        <authorList>
            <person name="Kono N."/>
            <person name="Nakamura H."/>
            <person name="Mori M."/>
            <person name="Yoshida Y."/>
            <person name="Ohtoshi R."/>
            <person name="Malay A.D."/>
            <person name="Moran D.A.P."/>
            <person name="Tomita M."/>
            <person name="Numata K."/>
            <person name="Arakawa K."/>
        </authorList>
    </citation>
    <scope>NUCLEOTIDE SEQUENCE</scope>
</reference>
<evidence type="ECO:0000256" key="1">
    <source>
        <dbReference type="SAM" id="MobiDB-lite"/>
    </source>
</evidence>
<evidence type="ECO:0000313" key="2">
    <source>
        <dbReference type="EMBL" id="GFR22357.1"/>
    </source>
</evidence>
<protein>
    <submittedName>
        <fullName evidence="2">Uncharacterized protein</fullName>
    </submittedName>
</protein>
<proteinExistence type="predicted"/>
<organism evidence="2 3">
    <name type="scientific">Trichonephila clavata</name>
    <name type="common">Joro spider</name>
    <name type="synonym">Nephila clavata</name>
    <dbReference type="NCBI Taxonomy" id="2740835"/>
    <lineage>
        <taxon>Eukaryota</taxon>
        <taxon>Metazoa</taxon>
        <taxon>Ecdysozoa</taxon>
        <taxon>Arthropoda</taxon>
        <taxon>Chelicerata</taxon>
        <taxon>Arachnida</taxon>
        <taxon>Araneae</taxon>
        <taxon>Araneomorphae</taxon>
        <taxon>Entelegynae</taxon>
        <taxon>Araneoidea</taxon>
        <taxon>Nephilidae</taxon>
        <taxon>Trichonephila</taxon>
    </lineage>
</organism>
<name>A0A8X6LVP1_TRICU</name>
<comment type="caution">
    <text evidence="2">The sequence shown here is derived from an EMBL/GenBank/DDBJ whole genome shotgun (WGS) entry which is preliminary data.</text>
</comment>